<dbReference type="Proteomes" id="UP000655751">
    <property type="component" value="Unassembled WGS sequence"/>
</dbReference>
<organism evidence="5 6">
    <name type="scientific">Nocardia bovistercoris</name>
    <dbReference type="NCBI Taxonomy" id="2785916"/>
    <lineage>
        <taxon>Bacteria</taxon>
        <taxon>Bacillati</taxon>
        <taxon>Actinomycetota</taxon>
        <taxon>Actinomycetes</taxon>
        <taxon>Mycobacteriales</taxon>
        <taxon>Nocardiaceae</taxon>
        <taxon>Nocardia</taxon>
    </lineage>
</organism>
<dbReference type="InterPro" id="IPR032783">
    <property type="entry name" value="AraC_lig"/>
</dbReference>
<dbReference type="GO" id="GO:0003700">
    <property type="term" value="F:DNA-binding transcription factor activity"/>
    <property type="evidence" value="ECO:0007669"/>
    <property type="project" value="InterPro"/>
</dbReference>
<dbReference type="SMART" id="SM00342">
    <property type="entry name" value="HTH_ARAC"/>
    <property type="match status" value="1"/>
</dbReference>
<dbReference type="Gene3D" id="1.10.10.60">
    <property type="entry name" value="Homeodomain-like"/>
    <property type="match status" value="1"/>
</dbReference>
<dbReference type="AlphaFoldDB" id="A0A931IH90"/>
<dbReference type="PROSITE" id="PS00041">
    <property type="entry name" value="HTH_ARAC_FAMILY_1"/>
    <property type="match status" value="1"/>
</dbReference>
<keyword evidence="3" id="KW-0804">Transcription</keyword>
<dbReference type="EMBL" id="JADMLG010000011">
    <property type="protein sequence ID" value="MBH0779613.1"/>
    <property type="molecule type" value="Genomic_DNA"/>
</dbReference>
<dbReference type="InterPro" id="IPR050204">
    <property type="entry name" value="AraC_XylS_family_regulators"/>
</dbReference>
<accession>A0A931IH90</accession>
<protein>
    <submittedName>
        <fullName evidence="5">AraC family transcriptional regulator</fullName>
    </submittedName>
</protein>
<evidence type="ECO:0000259" key="4">
    <source>
        <dbReference type="PROSITE" id="PS01124"/>
    </source>
</evidence>
<dbReference type="InterPro" id="IPR018060">
    <property type="entry name" value="HTH_AraC"/>
</dbReference>
<dbReference type="GO" id="GO:0043565">
    <property type="term" value="F:sequence-specific DNA binding"/>
    <property type="evidence" value="ECO:0007669"/>
    <property type="project" value="InterPro"/>
</dbReference>
<dbReference type="RefSeq" id="WP_196151914.1">
    <property type="nucleotide sequence ID" value="NZ_JADMLG010000011.1"/>
</dbReference>
<evidence type="ECO:0000256" key="2">
    <source>
        <dbReference type="ARBA" id="ARBA00023125"/>
    </source>
</evidence>
<evidence type="ECO:0000256" key="1">
    <source>
        <dbReference type="ARBA" id="ARBA00023015"/>
    </source>
</evidence>
<proteinExistence type="predicted"/>
<dbReference type="Pfam" id="PF12833">
    <property type="entry name" value="HTH_18"/>
    <property type="match status" value="1"/>
</dbReference>
<dbReference type="PANTHER" id="PTHR46796:SF13">
    <property type="entry name" value="HTH-TYPE TRANSCRIPTIONAL ACTIVATOR RHAS"/>
    <property type="match status" value="1"/>
</dbReference>
<keyword evidence="1" id="KW-0805">Transcription regulation</keyword>
<evidence type="ECO:0000313" key="5">
    <source>
        <dbReference type="EMBL" id="MBH0779613.1"/>
    </source>
</evidence>
<dbReference type="InterPro" id="IPR018062">
    <property type="entry name" value="HTH_AraC-typ_CS"/>
</dbReference>
<keyword evidence="2" id="KW-0238">DNA-binding</keyword>
<evidence type="ECO:0000256" key="3">
    <source>
        <dbReference type="ARBA" id="ARBA00023163"/>
    </source>
</evidence>
<dbReference type="PANTHER" id="PTHR46796">
    <property type="entry name" value="HTH-TYPE TRANSCRIPTIONAL ACTIVATOR RHAS-RELATED"/>
    <property type="match status" value="1"/>
</dbReference>
<sequence>MDTLSQLLDGVHARGALLTQSILSPPWSLRFTSGAALSTATMLRGRAWITPSSGDPVMIDAGDIAIIRGPAPYTIADEPTSSAHRVMTVADYCAETATRRTDDRSRPRPRTCGVTGHGDAVLLSGAYEGEAGISERLLGELPPVLVVAESDGRNPLLDIISREILRDRSGQQAVLDRLLDLMLIATLRAWFDRPQRHAPSWYRTGDDTTVGRALRLLHERPAESWTVSGLAARLGASRAGLARRFTAEVGEPPMAYLAGMRVALAADLLRDTDLTVAAIARKVGYANAFALSAAFKRRRGMAPTEHRARFAPRTRAG</sequence>
<dbReference type="SUPFAM" id="SSF46689">
    <property type="entry name" value="Homeodomain-like"/>
    <property type="match status" value="2"/>
</dbReference>
<name>A0A931IH90_9NOCA</name>
<reference evidence="5" key="1">
    <citation type="submission" date="2020-11" db="EMBL/GenBank/DDBJ databases">
        <title>Nocardia NEAU-351.nov., a novel actinomycete isolated from the cow dung.</title>
        <authorList>
            <person name="Zhang X."/>
        </authorList>
    </citation>
    <scope>NUCLEOTIDE SEQUENCE</scope>
    <source>
        <strain evidence="5">NEAU-351</strain>
    </source>
</reference>
<evidence type="ECO:0000313" key="6">
    <source>
        <dbReference type="Proteomes" id="UP000655751"/>
    </source>
</evidence>
<dbReference type="PROSITE" id="PS01124">
    <property type="entry name" value="HTH_ARAC_FAMILY_2"/>
    <property type="match status" value="1"/>
</dbReference>
<dbReference type="InterPro" id="IPR009057">
    <property type="entry name" value="Homeodomain-like_sf"/>
</dbReference>
<gene>
    <name evidence="5" type="ORF">IT779_25410</name>
</gene>
<dbReference type="Pfam" id="PF12852">
    <property type="entry name" value="Cupin_6"/>
    <property type="match status" value="1"/>
</dbReference>
<feature type="domain" description="HTH araC/xylS-type" evidence="4">
    <location>
        <begin position="211"/>
        <end position="309"/>
    </location>
</feature>
<comment type="caution">
    <text evidence="5">The sequence shown here is derived from an EMBL/GenBank/DDBJ whole genome shotgun (WGS) entry which is preliminary data.</text>
</comment>
<keyword evidence="6" id="KW-1185">Reference proteome</keyword>